<keyword evidence="10" id="KW-1185">Reference proteome</keyword>
<evidence type="ECO:0000313" key="9">
    <source>
        <dbReference type="EMBL" id="GBF34811.1"/>
    </source>
</evidence>
<dbReference type="PANTHER" id="PTHR43124:SF3">
    <property type="entry name" value="CHLORAMPHENICOL EFFLUX PUMP RV0191"/>
    <property type="match status" value="1"/>
</dbReference>
<evidence type="ECO:0000313" key="10">
    <source>
        <dbReference type="Proteomes" id="UP000239549"/>
    </source>
</evidence>
<feature type="transmembrane region" description="Helical" evidence="7">
    <location>
        <begin position="853"/>
        <end position="872"/>
    </location>
</feature>
<dbReference type="Gene3D" id="2.120.10.30">
    <property type="entry name" value="TolB, C-terminal domain"/>
    <property type="match status" value="1"/>
</dbReference>
<feature type="transmembrane region" description="Helical" evidence="7">
    <location>
        <begin position="951"/>
        <end position="969"/>
    </location>
</feature>
<feature type="transmembrane region" description="Helical" evidence="7">
    <location>
        <begin position="377"/>
        <end position="399"/>
    </location>
</feature>
<evidence type="ECO:0000256" key="7">
    <source>
        <dbReference type="SAM" id="Phobius"/>
    </source>
</evidence>
<feature type="transmembrane region" description="Helical" evidence="7">
    <location>
        <begin position="739"/>
        <end position="761"/>
    </location>
</feature>
<feature type="transmembrane region" description="Helical" evidence="7">
    <location>
        <begin position="344"/>
        <end position="365"/>
    </location>
</feature>
<dbReference type="SUPFAM" id="SSF103473">
    <property type="entry name" value="MFS general substrate transporter"/>
    <property type="match status" value="1"/>
</dbReference>
<feature type="transmembrane region" description="Helical" evidence="7">
    <location>
        <begin position="566"/>
        <end position="587"/>
    </location>
</feature>
<feature type="transmembrane region" description="Helical" evidence="7">
    <location>
        <begin position="704"/>
        <end position="727"/>
    </location>
</feature>
<dbReference type="GO" id="GO:0005886">
    <property type="term" value="C:plasma membrane"/>
    <property type="evidence" value="ECO:0007669"/>
    <property type="project" value="UniProtKB-SubCell"/>
</dbReference>
<dbReference type="InterPro" id="IPR036259">
    <property type="entry name" value="MFS_trans_sf"/>
</dbReference>
<dbReference type="PROSITE" id="PS50850">
    <property type="entry name" value="MFS"/>
    <property type="match status" value="1"/>
</dbReference>
<organism evidence="9 10">
    <name type="scientific">Desulfocucumis palustris</name>
    <dbReference type="NCBI Taxonomy" id="1898651"/>
    <lineage>
        <taxon>Bacteria</taxon>
        <taxon>Bacillati</taxon>
        <taxon>Bacillota</taxon>
        <taxon>Clostridia</taxon>
        <taxon>Eubacteriales</taxon>
        <taxon>Desulfocucumaceae</taxon>
        <taxon>Desulfocucumis</taxon>
    </lineage>
</organism>
<feature type="transmembrane region" description="Helical" evidence="7">
    <location>
        <begin position="655"/>
        <end position="673"/>
    </location>
</feature>
<feature type="transmembrane region" description="Helical" evidence="7">
    <location>
        <begin position="680"/>
        <end position="698"/>
    </location>
</feature>
<dbReference type="PANTHER" id="PTHR43124">
    <property type="entry name" value="PURINE EFFLUX PUMP PBUE"/>
    <property type="match status" value="1"/>
</dbReference>
<dbReference type="Gene3D" id="1.20.1250.20">
    <property type="entry name" value="MFS general substrate transporter like domains"/>
    <property type="match status" value="1"/>
</dbReference>
<evidence type="ECO:0000256" key="1">
    <source>
        <dbReference type="ARBA" id="ARBA00004651"/>
    </source>
</evidence>
<evidence type="ECO:0000259" key="8">
    <source>
        <dbReference type="PROSITE" id="PS50850"/>
    </source>
</evidence>
<feature type="domain" description="Major facilitator superfamily (MFS) profile" evidence="8">
    <location>
        <begin position="609"/>
        <end position="998"/>
    </location>
</feature>
<dbReference type="InterPro" id="IPR050189">
    <property type="entry name" value="MFS_Efflux_Transporters"/>
</dbReference>
<accession>A0A2L2XLI0</accession>
<keyword evidence="4 7" id="KW-0812">Transmembrane</keyword>
<feature type="transmembrane region" description="Helical" evidence="7">
    <location>
        <begin position="879"/>
        <end position="901"/>
    </location>
</feature>
<dbReference type="InterPro" id="IPR020846">
    <property type="entry name" value="MFS_dom"/>
</dbReference>
<evidence type="ECO:0000256" key="5">
    <source>
        <dbReference type="ARBA" id="ARBA00022989"/>
    </source>
</evidence>
<dbReference type="InterPro" id="IPR011701">
    <property type="entry name" value="MFS"/>
</dbReference>
<dbReference type="Proteomes" id="UP000239549">
    <property type="component" value="Unassembled WGS sequence"/>
</dbReference>
<keyword evidence="6 7" id="KW-0472">Membrane</keyword>
<dbReference type="InterPro" id="IPR011042">
    <property type="entry name" value="6-blade_b-propeller_TolB-like"/>
</dbReference>
<dbReference type="RefSeq" id="WP_104372979.1">
    <property type="nucleotide sequence ID" value="NZ_BFAV01000150.1"/>
</dbReference>
<gene>
    <name evidence="9" type="ORF">DCCM_3931</name>
</gene>
<feature type="transmembrane region" description="Helical" evidence="7">
    <location>
        <begin position="5"/>
        <end position="23"/>
    </location>
</feature>
<proteinExistence type="predicted"/>
<protein>
    <submittedName>
        <fullName evidence="9">Inner membrane transport protein</fullName>
    </submittedName>
</protein>
<dbReference type="AlphaFoldDB" id="A0A2L2XLI0"/>
<feature type="transmembrane region" description="Helical" evidence="7">
    <location>
        <begin position="907"/>
        <end position="931"/>
    </location>
</feature>
<dbReference type="GO" id="GO:0022857">
    <property type="term" value="F:transmembrane transporter activity"/>
    <property type="evidence" value="ECO:0007669"/>
    <property type="project" value="InterPro"/>
</dbReference>
<name>A0A2L2XLI0_9FIRM</name>
<keyword evidence="3" id="KW-1003">Cell membrane</keyword>
<evidence type="ECO:0000256" key="6">
    <source>
        <dbReference type="ARBA" id="ARBA00023136"/>
    </source>
</evidence>
<feature type="transmembrane region" description="Helical" evidence="7">
    <location>
        <begin position="818"/>
        <end position="841"/>
    </location>
</feature>
<evidence type="ECO:0000256" key="4">
    <source>
        <dbReference type="ARBA" id="ARBA00022692"/>
    </source>
</evidence>
<keyword evidence="2" id="KW-0813">Transport</keyword>
<dbReference type="SUPFAM" id="SSF101898">
    <property type="entry name" value="NHL repeat"/>
    <property type="match status" value="1"/>
</dbReference>
<reference evidence="10" key="1">
    <citation type="submission" date="2018-02" db="EMBL/GenBank/DDBJ databases">
        <title>Genome sequence of Desulfocucumis palustris strain NAW-5.</title>
        <authorList>
            <person name="Watanabe M."/>
            <person name="Kojima H."/>
            <person name="Fukui M."/>
        </authorList>
    </citation>
    <scope>NUCLEOTIDE SEQUENCE [LARGE SCALE GENOMIC DNA]</scope>
    <source>
        <strain evidence="10">NAW-5</strain>
    </source>
</reference>
<dbReference type="Pfam" id="PF07690">
    <property type="entry name" value="MFS_1"/>
    <property type="match status" value="1"/>
</dbReference>
<comment type="subcellular location">
    <subcellularLocation>
        <location evidence="1">Cell membrane</location>
        <topology evidence="1">Multi-pass membrane protein</topology>
    </subcellularLocation>
</comment>
<feature type="transmembrane region" description="Helical" evidence="7">
    <location>
        <begin position="975"/>
        <end position="995"/>
    </location>
</feature>
<dbReference type="EMBL" id="BFAV01000150">
    <property type="protein sequence ID" value="GBF34811.1"/>
    <property type="molecule type" value="Genomic_DNA"/>
</dbReference>
<dbReference type="OrthoDB" id="1679175at2"/>
<evidence type="ECO:0000256" key="3">
    <source>
        <dbReference type="ARBA" id="ARBA00022475"/>
    </source>
</evidence>
<evidence type="ECO:0000256" key="2">
    <source>
        <dbReference type="ARBA" id="ARBA00022448"/>
    </source>
</evidence>
<feature type="transmembrane region" description="Helical" evidence="7">
    <location>
        <begin position="767"/>
        <end position="786"/>
    </location>
</feature>
<sequence>MSRKAYGYIALVGAFILLPFLMYQIKDTYFQNPFDKNLHFVNPSFITADTSHNMYIIDQSMKRIVKTTANGDVVFSIEGGNRETGSFFYASELAVDPAGYFYVLNRVLDSDGAFVEKEEIIRFNSKGKYAGTIYSREYPEGGRPLREGWISSLECRDGSIYCCFKGQGDVEMYTIPLDGSGNAKAKRIFSLENARVMLVDVKCSGQEGKCAYTTKKGEIYTVDGSGNSTLLYSVSGSGEAGGASIPWKLNMDGGENLCFADLGVRKIRSIDVSSGEIRDLLSPDILKKQGFEEECQAFYQFYHGADGSLFTINNGRIIYQGENGAIVFYGDSAGYPGTVVAGRILAWLLPLAWLSVVVLMLRRLYIDVLKRNFPRTAVQIAFIFITVTLSAGIVSDMLFKSFFTRYENKVLDNLAQTVQLAPSVIDGDAIQRIDNLEQFMGWDYNSVRRQLFKIFNDNQDPWNAGQYGALYKVADNKVYALMFYDDSIGTYYPIDFDYKNSKYMPVYDRGKIITIKESDADGDWIYALGPIYNSRGEIVAMVEVGTDLFGFVEENKTLVKNIVIDMATILVVLIFVLTELSILGGILSGRRAGPGKDTGPGAPGLPDGGVDIVRPLGFIMFTGTFMSVSFIPVLMKDLYQPVLGLPESVVLGLPISAEMLFVALFSVLAGYMIDARGWKPAFLTGMVVLAAGTLLSGLTHNQFVFIFSRAVVGSGFGLAIIALQTFAMSGSTEEEKNKGIAFLTSGVFSGMNVGVVVGAMLAERMGFSNVFFAAFGIIALAGIFAYKMIPNLIVSSREAVVEKVSLAKVGHFFSNLNVLAFFLLIFIPVSICGMFLMYFFPLFAEESGISSSNIGRAFMLNGLCIIYLGPFLTKYIAKYLGAMKSVVVYTLLVAGAMLLFANQGTVTAAFVAIIILGIADSFGIALLINYFAGLRAASELGQGKAMGYYSLVEYVGQMLGPIALGWMMIMGAEKGVGIVGIALCAALLLFVLLSGKERAVRSGDKDGMAA</sequence>
<comment type="caution">
    <text evidence="9">The sequence shown here is derived from an EMBL/GenBank/DDBJ whole genome shotgun (WGS) entry which is preliminary data.</text>
</comment>
<feature type="transmembrane region" description="Helical" evidence="7">
    <location>
        <begin position="616"/>
        <end position="635"/>
    </location>
</feature>
<keyword evidence="5 7" id="KW-1133">Transmembrane helix</keyword>